<accession>A0A3N1KYW6</accession>
<dbReference type="Proteomes" id="UP000278222">
    <property type="component" value="Unassembled WGS sequence"/>
</dbReference>
<evidence type="ECO:0000313" key="2">
    <source>
        <dbReference type="Proteomes" id="UP000278222"/>
    </source>
</evidence>
<proteinExistence type="predicted"/>
<comment type="caution">
    <text evidence="1">The sequence shown here is derived from an EMBL/GenBank/DDBJ whole genome shotgun (WGS) entry which is preliminary data.</text>
</comment>
<gene>
    <name evidence="1" type="ORF">EDC65_3967</name>
</gene>
<organism evidence="1 2">
    <name type="scientific">Stella humosa</name>
    <dbReference type="NCBI Taxonomy" id="94"/>
    <lineage>
        <taxon>Bacteria</taxon>
        <taxon>Pseudomonadati</taxon>
        <taxon>Pseudomonadota</taxon>
        <taxon>Alphaproteobacteria</taxon>
        <taxon>Rhodospirillales</taxon>
        <taxon>Stellaceae</taxon>
        <taxon>Stella</taxon>
    </lineage>
</organism>
<evidence type="ECO:0000313" key="1">
    <source>
        <dbReference type="EMBL" id="ROP84612.1"/>
    </source>
</evidence>
<name>A0A3N1KYW6_9PROT</name>
<keyword evidence="2" id="KW-1185">Reference proteome</keyword>
<reference evidence="1 2" key="1">
    <citation type="submission" date="2018-11" db="EMBL/GenBank/DDBJ databases">
        <title>Genomic Encyclopedia of Type Strains, Phase IV (KMG-IV): sequencing the most valuable type-strain genomes for metagenomic binning, comparative biology and taxonomic classification.</title>
        <authorList>
            <person name="Goeker M."/>
        </authorList>
    </citation>
    <scope>NUCLEOTIDE SEQUENCE [LARGE SCALE GENOMIC DNA]</scope>
    <source>
        <strain evidence="1 2">DSM 5900</strain>
    </source>
</reference>
<protein>
    <submittedName>
        <fullName evidence="1">Uncharacterized protein</fullName>
    </submittedName>
</protein>
<sequence length="62" mass="6721">MRQVEAELEFDEDGGFAVSRLTDENNNDITYLVDRGARFADLADLAALLAGELGGPVELHEA</sequence>
<dbReference type="RefSeq" id="WP_123692665.1">
    <property type="nucleotide sequence ID" value="NZ_AP019700.1"/>
</dbReference>
<dbReference type="AlphaFoldDB" id="A0A3N1KYW6"/>
<dbReference type="EMBL" id="RJKX01000015">
    <property type="protein sequence ID" value="ROP84612.1"/>
    <property type="molecule type" value="Genomic_DNA"/>
</dbReference>